<name>A0ABV1BWE7_9FIRM</name>
<keyword evidence="3" id="KW-1185">Reference proteome</keyword>
<dbReference type="Gene3D" id="3.40.50.300">
    <property type="entry name" value="P-loop containing nucleotide triphosphate hydrolases"/>
    <property type="match status" value="1"/>
</dbReference>
<sequence length="276" mass="31437">MSEVISLINEKGGVGKSSSAITIAQILSISGYSILLIDLDPQMNTSKMFGKSEEGKDIDYEQLFCSKFDDKATVMNYISTTDYENISILCASRELNNLIYKIYDESKESNVELCFKHNLSLLKDDYDYIIIDNSPFKSYLTTCAMCASNKIITPICVDNFSYDGLMSLFDTIEDLNAKYALSIEFAGMFMTRVAGRTTLYKQMFESYENMFGDKFLPVSIRNCIAVNESNTLFEPLLTYDKRSTAAQDYIELVNYLGLMDNKHYRELAKYLKGEKK</sequence>
<dbReference type="RefSeq" id="WP_022501637.1">
    <property type="nucleotide sequence ID" value="NZ_DAWCMB010000229.1"/>
</dbReference>
<proteinExistence type="predicted"/>
<dbReference type="PANTHER" id="PTHR13696">
    <property type="entry name" value="P-LOOP CONTAINING NUCLEOSIDE TRIPHOSPHATE HYDROLASE"/>
    <property type="match status" value="1"/>
</dbReference>
<dbReference type="EMBL" id="JBBMER010000006">
    <property type="protein sequence ID" value="MEQ2380068.1"/>
    <property type="molecule type" value="Genomic_DNA"/>
</dbReference>
<dbReference type="Pfam" id="PF13614">
    <property type="entry name" value="AAA_31"/>
    <property type="match status" value="1"/>
</dbReference>
<dbReference type="PANTHER" id="PTHR13696:SF52">
    <property type="entry name" value="PARA FAMILY PROTEIN CT_582"/>
    <property type="match status" value="1"/>
</dbReference>
<dbReference type="SUPFAM" id="SSF52540">
    <property type="entry name" value="P-loop containing nucleoside triphosphate hydrolases"/>
    <property type="match status" value="1"/>
</dbReference>
<organism evidence="2 3">
    <name type="scientific">[Lactobacillus] rogosae</name>
    <dbReference type="NCBI Taxonomy" id="706562"/>
    <lineage>
        <taxon>Bacteria</taxon>
        <taxon>Bacillati</taxon>
        <taxon>Bacillota</taxon>
        <taxon>Clostridia</taxon>
        <taxon>Lachnospirales</taxon>
        <taxon>Lachnospiraceae</taxon>
        <taxon>Lachnospira</taxon>
    </lineage>
</organism>
<dbReference type="InterPro" id="IPR025669">
    <property type="entry name" value="AAA_dom"/>
</dbReference>
<evidence type="ECO:0000259" key="1">
    <source>
        <dbReference type="Pfam" id="PF13614"/>
    </source>
</evidence>
<reference evidence="2 3" key="1">
    <citation type="submission" date="2024-03" db="EMBL/GenBank/DDBJ databases">
        <title>Human intestinal bacterial collection.</title>
        <authorList>
            <person name="Pauvert C."/>
            <person name="Hitch T.C.A."/>
            <person name="Clavel T."/>
        </authorList>
    </citation>
    <scope>NUCLEOTIDE SEQUENCE [LARGE SCALE GENOMIC DNA]</scope>
    <source>
        <strain evidence="2 3">CLA-AA-H255</strain>
    </source>
</reference>
<dbReference type="InterPro" id="IPR027417">
    <property type="entry name" value="P-loop_NTPase"/>
</dbReference>
<protein>
    <submittedName>
        <fullName evidence="2">ParA family protein</fullName>
    </submittedName>
</protein>
<feature type="domain" description="AAA" evidence="1">
    <location>
        <begin position="3"/>
        <end position="179"/>
    </location>
</feature>
<dbReference type="InterPro" id="IPR050678">
    <property type="entry name" value="DNA_Partitioning_ATPase"/>
</dbReference>
<comment type="caution">
    <text evidence="2">The sequence shown here is derived from an EMBL/GenBank/DDBJ whole genome shotgun (WGS) entry which is preliminary data.</text>
</comment>
<dbReference type="CDD" id="cd02042">
    <property type="entry name" value="ParAB_family"/>
    <property type="match status" value="1"/>
</dbReference>
<dbReference type="Proteomes" id="UP001442364">
    <property type="component" value="Unassembled WGS sequence"/>
</dbReference>
<gene>
    <name evidence="2" type="ORF">WMO14_09265</name>
</gene>
<evidence type="ECO:0000313" key="3">
    <source>
        <dbReference type="Proteomes" id="UP001442364"/>
    </source>
</evidence>
<accession>A0ABV1BWE7</accession>
<evidence type="ECO:0000313" key="2">
    <source>
        <dbReference type="EMBL" id="MEQ2380068.1"/>
    </source>
</evidence>